<keyword evidence="2" id="KW-1185">Reference proteome</keyword>
<gene>
    <name evidence="1" type="ORF">FC752_15025</name>
</gene>
<reference evidence="1 2" key="1">
    <citation type="submission" date="2019-04" db="EMBL/GenBank/DDBJ databases">
        <title>Lysinibacillus genome sequencing.</title>
        <authorList>
            <person name="Dunlap C."/>
        </authorList>
    </citation>
    <scope>NUCLEOTIDE SEQUENCE [LARGE SCALE GENOMIC DNA]</scope>
    <source>
        <strain evidence="1 2">NBRC 109424</strain>
    </source>
</reference>
<evidence type="ECO:0000313" key="2">
    <source>
        <dbReference type="Proteomes" id="UP000308539"/>
    </source>
</evidence>
<evidence type="ECO:0000313" key="1">
    <source>
        <dbReference type="EMBL" id="TKI60498.1"/>
    </source>
</evidence>
<name>A0ABY2T7V2_9BACI</name>
<comment type="caution">
    <text evidence="1">The sequence shown here is derived from an EMBL/GenBank/DDBJ whole genome shotgun (WGS) entry which is preliminary data.</text>
</comment>
<accession>A0ABY2T7V2</accession>
<dbReference type="RefSeq" id="WP_025220574.1">
    <property type="nucleotide sequence ID" value="NZ_CP006837.1"/>
</dbReference>
<protein>
    <recommendedName>
        <fullName evidence="3">Phage protein</fullName>
    </recommendedName>
</protein>
<evidence type="ECO:0008006" key="3">
    <source>
        <dbReference type="Google" id="ProtNLM"/>
    </source>
</evidence>
<sequence>MNIEAIHQNAEIISSSVCGRHFNRVVITYDEFAFLTELTGVDNPYKGYGDDFIEMDYHGEFIPLIENAREVAFQREEQKLIEQEEITAWKAVNCLFDDEEENYYHG</sequence>
<proteinExistence type="predicted"/>
<dbReference type="EMBL" id="SZPV01000031">
    <property type="protein sequence ID" value="TKI60498.1"/>
    <property type="molecule type" value="Genomic_DNA"/>
</dbReference>
<dbReference type="Proteomes" id="UP000308539">
    <property type="component" value="Unassembled WGS sequence"/>
</dbReference>
<organism evidence="1 2">
    <name type="scientific">Lysinibacillus varians</name>
    <dbReference type="NCBI Taxonomy" id="1145276"/>
    <lineage>
        <taxon>Bacteria</taxon>
        <taxon>Bacillati</taxon>
        <taxon>Bacillota</taxon>
        <taxon>Bacilli</taxon>
        <taxon>Bacillales</taxon>
        <taxon>Bacillaceae</taxon>
        <taxon>Lysinibacillus</taxon>
    </lineage>
</organism>